<organism evidence="1 2">
    <name type="scientific">Enterobacter cancerogenus</name>
    <dbReference type="NCBI Taxonomy" id="69218"/>
    <lineage>
        <taxon>Bacteria</taxon>
        <taxon>Pseudomonadati</taxon>
        <taxon>Pseudomonadota</taxon>
        <taxon>Gammaproteobacteria</taxon>
        <taxon>Enterobacterales</taxon>
        <taxon>Enterobacteriaceae</taxon>
        <taxon>Enterobacter</taxon>
        <taxon>Enterobacter cloacae complex</taxon>
    </lineage>
</organism>
<dbReference type="Proteomes" id="UP000306327">
    <property type="component" value="Unassembled WGS sequence"/>
</dbReference>
<proteinExistence type="predicted"/>
<accession>A0AB38P4Q9</accession>
<sequence length="115" mass="12945">MITRETVATETPARRATSFIVAIQYLLIWGKRLHVNSVAEKWRAFKGSRRDALTNVTQTTPDGVIVTRRLMSKPCDSEPLVTLCLRLLRLSDSRVPEWVDRVEIPEVLIGGINSG</sequence>
<gene>
    <name evidence="1" type="ORF">EcCFBP13530_12745</name>
</gene>
<protein>
    <submittedName>
        <fullName evidence="1">Uncharacterized protein</fullName>
    </submittedName>
</protein>
<evidence type="ECO:0000313" key="1">
    <source>
        <dbReference type="EMBL" id="TKK19190.1"/>
    </source>
</evidence>
<evidence type="ECO:0000313" key="2">
    <source>
        <dbReference type="Proteomes" id="UP000306327"/>
    </source>
</evidence>
<dbReference type="AlphaFoldDB" id="A0AB38P4Q9"/>
<name>A0AB38P4Q9_9ENTR</name>
<reference evidence="1 2" key="1">
    <citation type="journal article" date="2019" name="Sci. Rep.">
        <title>Differences in resource use lead to coexistence of seed-transmitted microbial populations.</title>
        <authorList>
            <person name="Torres-Cortes G."/>
            <person name="Garcia B.J."/>
            <person name="Compant S."/>
            <person name="Rezki S."/>
            <person name="Jones P."/>
            <person name="Preveaux A."/>
            <person name="Briand M."/>
            <person name="Roulet A."/>
            <person name="Bouchez O."/>
            <person name="Jacobson D."/>
            <person name="Barret M."/>
        </authorList>
    </citation>
    <scope>NUCLEOTIDE SEQUENCE [LARGE SCALE GENOMIC DNA]</scope>
    <source>
        <strain evidence="1 2">CFBP13530</strain>
    </source>
</reference>
<comment type="caution">
    <text evidence="1">The sequence shown here is derived from an EMBL/GenBank/DDBJ whole genome shotgun (WGS) entry which is preliminary data.</text>
</comment>
<dbReference type="EMBL" id="QGAL01000003">
    <property type="protein sequence ID" value="TKK19190.1"/>
    <property type="molecule type" value="Genomic_DNA"/>
</dbReference>